<dbReference type="Pfam" id="PF20141">
    <property type="entry name" value="Island"/>
    <property type="match status" value="1"/>
</dbReference>
<dbReference type="PROSITE" id="PS51450">
    <property type="entry name" value="LRR"/>
    <property type="match status" value="2"/>
</dbReference>
<feature type="compositionally biased region" description="Low complexity" evidence="16">
    <location>
        <begin position="1202"/>
        <end position="1225"/>
    </location>
</feature>
<comment type="catalytic activity">
    <reaction evidence="14">
        <text>L-threonyl-[protein] + ATP = O-phospho-L-threonyl-[protein] + ADP + H(+)</text>
        <dbReference type="Rhea" id="RHEA:46608"/>
        <dbReference type="Rhea" id="RHEA-COMP:11060"/>
        <dbReference type="Rhea" id="RHEA-COMP:11605"/>
        <dbReference type="ChEBI" id="CHEBI:15378"/>
        <dbReference type="ChEBI" id="CHEBI:30013"/>
        <dbReference type="ChEBI" id="CHEBI:30616"/>
        <dbReference type="ChEBI" id="CHEBI:61977"/>
        <dbReference type="ChEBI" id="CHEBI:456216"/>
        <dbReference type="EC" id="2.7.11.1"/>
    </reaction>
</comment>
<dbReference type="GO" id="GO:0005524">
    <property type="term" value="F:ATP binding"/>
    <property type="evidence" value="ECO:0007669"/>
    <property type="project" value="InterPro"/>
</dbReference>
<accession>A0AAV5F1L6</accession>
<reference evidence="19" key="2">
    <citation type="submission" date="2021-12" db="EMBL/GenBank/DDBJ databases">
        <title>Resequencing data analysis of finger millet.</title>
        <authorList>
            <person name="Hatakeyama M."/>
            <person name="Aluri S."/>
            <person name="Balachadran M.T."/>
            <person name="Sivarajan S.R."/>
            <person name="Poveda L."/>
            <person name="Shimizu-Inatsugi R."/>
            <person name="Schlapbach R."/>
            <person name="Sreeman S.M."/>
            <person name="Shimizu K.K."/>
        </authorList>
    </citation>
    <scope>NUCLEOTIDE SEQUENCE</scope>
</reference>
<dbReference type="SUPFAM" id="SSF52058">
    <property type="entry name" value="L domain-like"/>
    <property type="match status" value="2"/>
</dbReference>
<feature type="region of interest" description="Disordered" evidence="16">
    <location>
        <begin position="1558"/>
        <end position="1581"/>
    </location>
</feature>
<dbReference type="FunFam" id="3.80.10.10:FF:000095">
    <property type="entry name" value="LRR receptor-like serine/threonine-protein kinase GSO1"/>
    <property type="match status" value="1"/>
</dbReference>
<feature type="signal peptide" evidence="17">
    <location>
        <begin position="1"/>
        <end position="24"/>
    </location>
</feature>
<dbReference type="InterPro" id="IPR050647">
    <property type="entry name" value="Plant_LRR-RLKs"/>
</dbReference>
<evidence type="ECO:0000256" key="15">
    <source>
        <dbReference type="ARBA" id="ARBA00048679"/>
    </source>
</evidence>
<evidence type="ECO:0000256" key="10">
    <source>
        <dbReference type="ARBA" id="ARBA00022989"/>
    </source>
</evidence>
<feature type="compositionally biased region" description="Low complexity" evidence="16">
    <location>
        <begin position="641"/>
        <end position="659"/>
    </location>
</feature>
<keyword evidence="12" id="KW-0675">Receptor</keyword>
<proteinExistence type="inferred from homology"/>
<dbReference type="InterPro" id="IPR013210">
    <property type="entry name" value="LRR_N_plant-typ"/>
</dbReference>
<dbReference type="Pfam" id="PF00069">
    <property type="entry name" value="Pkinase"/>
    <property type="match status" value="1"/>
</dbReference>
<dbReference type="FunFam" id="1.10.510.10:FF:000291">
    <property type="entry name" value="Brassinosteroid LRR receptor kinase"/>
    <property type="match status" value="1"/>
</dbReference>
<evidence type="ECO:0000256" key="8">
    <source>
        <dbReference type="ARBA" id="ARBA00022729"/>
    </source>
</evidence>
<evidence type="ECO:0000259" key="18">
    <source>
        <dbReference type="PROSITE" id="PS50011"/>
    </source>
</evidence>
<keyword evidence="11" id="KW-0472">Membrane</keyword>
<dbReference type="InterPro" id="IPR025875">
    <property type="entry name" value="Leu-rich_rpt_4"/>
</dbReference>
<evidence type="ECO:0000313" key="19">
    <source>
        <dbReference type="EMBL" id="GJN28774.1"/>
    </source>
</evidence>
<evidence type="ECO:0000256" key="1">
    <source>
        <dbReference type="ARBA" id="ARBA00004251"/>
    </source>
</evidence>
<evidence type="ECO:0000256" key="13">
    <source>
        <dbReference type="ARBA" id="ARBA00023180"/>
    </source>
</evidence>
<dbReference type="InterPro" id="IPR001611">
    <property type="entry name" value="Leu-rich_rpt"/>
</dbReference>
<feature type="chain" id="PRO_5043932664" description="non-specific serine/threonine protein kinase" evidence="17">
    <location>
        <begin position="25"/>
        <end position="1581"/>
    </location>
</feature>
<keyword evidence="4" id="KW-1003">Cell membrane</keyword>
<dbReference type="GO" id="GO:0009791">
    <property type="term" value="P:post-embryonic development"/>
    <property type="evidence" value="ECO:0007669"/>
    <property type="project" value="UniProtKB-ARBA"/>
</dbReference>
<feature type="region of interest" description="Disordered" evidence="16">
    <location>
        <begin position="640"/>
        <end position="661"/>
    </location>
</feature>
<keyword evidence="13" id="KW-0325">Glycoprotein</keyword>
<dbReference type="Gene3D" id="3.30.1490.310">
    <property type="match status" value="1"/>
</dbReference>
<evidence type="ECO:0000256" key="2">
    <source>
        <dbReference type="ARBA" id="ARBA00008684"/>
    </source>
</evidence>
<dbReference type="SMART" id="SM00369">
    <property type="entry name" value="LRR_TYP"/>
    <property type="match status" value="10"/>
</dbReference>
<dbReference type="InterPro" id="IPR011009">
    <property type="entry name" value="Kinase-like_dom_sf"/>
</dbReference>
<dbReference type="PANTHER" id="PTHR48056:SF18">
    <property type="entry name" value="NON-SPECIFIC SERINE_THREONINE PROTEIN KINASE"/>
    <property type="match status" value="1"/>
</dbReference>
<dbReference type="InterPro" id="IPR003591">
    <property type="entry name" value="Leu-rich_rpt_typical-subtyp"/>
</dbReference>
<dbReference type="InterPro" id="IPR000719">
    <property type="entry name" value="Prot_kinase_dom"/>
</dbReference>
<evidence type="ECO:0000256" key="16">
    <source>
        <dbReference type="SAM" id="MobiDB-lite"/>
    </source>
</evidence>
<comment type="subcellular location">
    <subcellularLocation>
        <location evidence="1">Cell membrane</location>
        <topology evidence="1">Single-pass type I membrane protein</topology>
    </subcellularLocation>
</comment>
<dbReference type="SMART" id="SM00220">
    <property type="entry name" value="S_TKc"/>
    <property type="match status" value="1"/>
</dbReference>
<evidence type="ECO:0000256" key="4">
    <source>
        <dbReference type="ARBA" id="ARBA00022475"/>
    </source>
</evidence>
<dbReference type="Pfam" id="PF13855">
    <property type="entry name" value="LRR_8"/>
    <property type="match status" value="3"/>
</dbReference>
<keyword evidence="8 17" id="KW-0732">Signal</keyword>
<dbReference type="Gene3D" id="3.30.200.20">
    <property type="entry name" value="Phosphorylase Kinase, domain 1"/>
    <property type="match status" value="2"/>
</dbReference>
<dbReference type="EMBL" id="BQKI01000081">
    <property type="protein sequence ID" value="GJN28774.1"/>
    <property type="molecule type" value="Genomic_DNA"/>
</dbReference>
<dbReference type="Pfam" id="PF08263">
    <property type="entry name" value="LRRNT_2"/>
    <property type="match status" value="1"/>
</dbReference>
<evidence type="ECO:0000256" key="11">
    <source>
        <dbReference type="ARBA" id="ARBA00023136"/>
    </source>
</evidence>
<feature type="region of interest" description="Disordered" evidence="16">
    <location>
        <begin position="1192"/>
        <end position="1253"/>
    </location>
</feature>
<comment type="similarity">
    <text evidence="2">Belongs to the protein kinase superfamily. Ser/Thr protein kinase family.</text>
</comment>
<dbReference type="Pfam" id="PF12799">
    <property type="entry name" value="LRR_4"/>
    <property type="match status" value="1"/>
</dbReference>
<comment type="caution">
    <text evidence="19">The sequence shown here is derived from an EMBL/GenBank/DDBJ whole genome shotgun (WGS) entry which is preliminary data.</text>
</comment>
<keyword evidence="5" id="KW-0723">Serine/threonine-protein kinase</keyword>
<keyword evidence="5" id="KW-0808">Transferase</keyword>
<keyword evidence="9" id="KW-0677">Repeat</keyword>
<evidence type="ECO:0000313" key="20">
    <source>
        <dbReference type="Proteomes" id="UP001054889"/>
    </source>
</evidence>
<dbReference type="Pfam" id="PF00560">
    <property type="entry name" value="LRR_1"/>
    <property type="match status" value="9"/>
</dbReference>
<protein>
    <recommendedName>
        <fullName evidence="3">non-specific serine/threonine protein kinase</fullName>
        <ecNumber evidence="3">2.7.11.1</ecNumber>
    </recommendedName>
</protein>
<keyword evidence="20" id="KW-1185">Reference proteome</keyword>
<evidence type="ECO:0000256" key="14">
    <source>
        <dbReference type="ARBA" id="ARBA00047899"/>
    </source>
</evidence>
<reference evidence="19" key="1">
    <citation type="journal article" date="2018" name="DNA Res.">
        <title>Multiple hybrid de novo genome assembly of finger millet, an orphan allotetraploid crop.</title>
        <authorList>
            <person name="Hatakeyama M."/>
            <person name="Aluri S."/>
            <person name="Balachadran M.T."/>
            <person name="Sivarajan S.R."/>
            <person name="Patrignani A."/>
            <person name="Gruter S."/>
            <person name="Poveda L."/>
            <person name="Shimizu-Inatsugi R."/>
            <person name="Baeten J."/>
            <person name="Francoijs K.J."/>
            <person name="Nataraja K.N."/>
            <person name="Reddy Y.A.N."/>
            <person name="Phadnis S."/>
            <person name="Ravikumar R.L."/>
            <person name="Schlapbach R."/>
            <person name="Sreeman S.M."/>
            <person name="Shimizu K.K."/>
        </authorList>
    </citation>
    <scope>NUCLEOTIDE SEQUENCE</scope>
</reference>
<keyword evidence="7" id="KW-0812">Transmembrane</keyword>
<dbReference type="Gene3D" id="3.80.10.10">
    <property type="entry name" value="Ribonuclease Inhibitor"/>
    <property type="match status" value="3"/>
</dbReference>
<dbReference type="FunFam" id="3.80.10.10:FF:000041">
    <property type="entry name" value="LRR receptor-like serine/threonine-protein kinase ERECTA"/>
    <property type="match status" value="1"/>
</dbReference>
<dbReference type="InterPro" id="IPR045381">
    <property type="entry name" value="BRI1_island_dom"/>
</dbReference>
<evidence type="ECO:0000256" key="5">
    <source>
        <dbReference type="ARBA" id="ARBA00022527"/>
    </source>
</evidence>
<keyword evidence="6" id="KW-0433">Leucine-rich repeat</keyword>
<dbReference type="SUPFAM" id="SSF52047">
    <property type="entry name" value="RNI-like"/>
    <property type="match status" value="2"/>
</dbReference>
<feature type="domain" description="Protein kinase" evidence="18">
    <location>
        <begin position="769"/>
        <end position="1097"/>
    </location>
</feature>
<dbReference type="PROSITE" id="PS50011">
    <property type="entry name" value="PROTEIN_KINASE_DOM"/>
    <property type="match status" value="1"/>
</dbReference>
<comment type="catalytic activity">
    <reaction evidence="15">
        <text>L-seryl-[protein] + ATP = O-phospho-L-seryl-[protein] + ADP + H(+)</text>
        <dbReference type="Rhea" id="RHEA:17989"/>
        <dbReference type="Rhea" id="RHEA-COMP:9863"/>
        <dbReference type="Rhea" id="RHEA-COMP:11604"/>
        <dbReference type="ChEBI" id="CHEBI:15378"/>
        <dbReference type="ChEBI" id="CHEBI:29999"/>
        <dbReference type="ChEBI" id="CHEBI:30616"/>
        <dbReference type="ChEBI" id="CHEBI:83421"/>
        <dbReference type="ChEBI" id="CHEBI:456216"/>
        <dbReference type="EC" id="2.7.11.1"/>
    </reaction>
</comment>
<dbReference type="EC" id="2.7.11.1" evidence="3"/>
<dbReference type="Proteomes" id="UP001054889">
    <property type="component" value="Unassembled WGS sequence"/>
</dbReference>
<evidence type="ECO:0000256" key="17">
    <source>
        <dbReference type="SAM" id="SignalP"/>
    </source>
</evidence>
<keyword evidence="10" id="KW-1133">Transmembrane helix</keyword>
<evidence type="ECO:0000256" key="7">
    <source>
        <dbReference type="ARBA" id="ARBA00022692"/>
    </source>
</evidence>
<dbReference type="Gene3D" id="1.10.510.10">
    <property type="entry name" value="Transferase(Phosphotransferase) domain 1"/>
    <property type="match status" value="1"/>
</dbReference>
<evidence type="ECO:0000256" key="12">
    <source>
        <dbReference type="ARBA" id="ARBA00023170"/>
    </source>
</evidence>
<dbReference type="InterPro" id="IPR008271">
    <property type="entry name" value="Ser/Thr_kinase_AS"/>
</dbReference>
<evidence type="ECO:0000256" key="6">
    <source>
        <dbReference type="ARBA" id="ARBA00022614"/>
    </source>
</evidence>
<evidence type="ECO:0000256" key="3">
    <source>
        <dbReference type="ARBA" id="ARBA00012513"/>
    </source>
</evidence>
<dbReference type="PROSITE" id="PS00108">
    <property type="entry name" value="PROTEIN_KINASE_ST"/>
    <property type="match status" value="1"/>
</dbReference>
<name>A0AAV5F1L6_ELECO</name>
<dbReference type="GO" id="GO:0004674">
    <property type="term" value="F:protein serine/threonine kinase activity"/>
    <property type="evidence" value="ECO:0007669"/>
    <property type="project" value="UniProtKB-KW"/>
</dbReference>
<evidence type="ECO:0000256" key="9">
    <source>
        <dbReference type="ARBA" id="ARBA00022737"/>
    </source>
</evidence>
<dbReference type="InterPro" id="IPR032675">
    <property type="entry name" value="LRR_dom_sf"/>
</dbReference>
<dbReference type="PANTHER" id="PTHR48056">
    <property type="entry name" value="LRR RECEPTOR-LIKE SERINE/THREONINE-PROTEIN KINASE-RELATED"/>
    <property type="match status" value="1"/>
</dbReference>
<organism evidence="19 20">
    <name type="scientific">Eleusine coracana subsp. coracana</name>
    <dbReference type="NCBI Taxonomy" id="191504"/>
    <lineage>
        <taxon>Eukaryota</taxon>
        <taxon>Viridiplantae</taxon>
        <taxon>Streptophyta</taxon>
        <taxon>Embryophyta</taxon>
        <taxon>Tracheophyta</taxon>
        <taxon>Spermatophyta</taxon>
        <taxon>Magnoliopsida</taxon>
        <taxon>Liliopsida</taxon>
        <taxon>Poales</taxon>
        <taxon>Poaceae</taxon>
        <taxon>PACMAD clade</taxon>
        <taxon>Chloridoideae</taxon>
        <taxon>Cynodonteae</taxon>
        <taxon>Eleusininae</taxon>
        <taxon>Eleusine</taxon>
    </lineage>
</organism>
<dbReference type="GO" id="GO:0033612">
    <property type="term" value="F:receptor serine/threonine kinase binding"/>
    <property type="evidence" value="ECO:0007669"/>
    <property type="project" value="TreeGrafter"/>
</dbReference>
<dbReference type="SUPFAM" id="SSF56112">
    <property type="entry name" value="Protein kinase-like (PK-like)"/>
    <property type="match status" value="1"/>
</dbReference>
<dbReference type="GO" id="GO:0005886">
    <property type="term" value="C:plasma membrane"/>
    <property type="evidence" value="ECO:0007669"/>
    <property type="project" value="UniProtKB-SubCell"/>
</dbReference>
<sequence length="1581" mass="167280">MAASFLAAAVAVMLVLEMTAPAIAGPEEEAALLLAFKRASVSTDPRGELVGWSANSSSASAGAPCSWAGLSCAPPPEGRVVGVNLTGMSLAGELRLDPLLALPALRQLLLRGNAFHGNLSHASSSPSSCAALEELDLSSNAFNGTLPASFLSPCSALQSLNLSRNALVSGGENGGSSFPFAALPSLRTLDLSRNHLSGELPARFVAAALPNLTHLSIAGNNFSGDVSDYDFGACANLTFLDWSSNGLSGTKLPRGLASCRRLETLDLSGNRILAGPVPAFLTGFPSLKRLALAGTGLSGPIPEELGQLCGRIVELDLSGNSLVGALPATFANCTSLQLLDLGGNQLSGDFVSTVVSTIPSLRELRIPFNNISGENPLPVLAAGCPLLEVIDLSSNELQGEIMPDLCSRLPSLKKLFLPNNYLNGTVPASLGDCANLESIDLSFNLLVGHIPTEILALPRLVDLVMWANGLTGEIPDTLCSNSTTLETLVISYNSFTGVIPPSITKCVNLIWVSLSGNRLTGTLPRGLGGLQNLAILQLNKNQLSGPVPAELGTCNNLIWLDLNSNGFTGAIPPVLADQAGLVPGGIVSRKQFAFLRNEAGNICPGAGVLFEFFGVRPERLAAFPAVHLCPSTRIYTAPRCTSSTTTGASSSTSPTTASPRHPASLGNMMYLQVLNVGHNQLNGTIPYQFSGLKAIGALDLSNNHLTGGIPPGLGGLNFLADFDVSNNNLSGPIPSSGRFPRSPGMLTTLLSAASLYLPVVMIPAEEEASHLSRVMERGRKNQKAEEKRTGYIESLPTSGTSSWKLSGVREPLSINVATFEKPLRKLTFAHLLEATNGFSAETLIGSGGFGQGDRETAEMETIGKAPENLVPLLGYCKIGDERLLVYEYMKHGSLDIVLHDKAKASVKLDWAARKKIAVGSARGLAFLHHSCIPHIIHRDMKSSNVLLDNNLEARVSDFGMARLMNALDTHLSVSTLAGTPGYVPPEYYQSFRCTTKGDVYSYGVVLLELLSGKKPIDPNQFGDNNLVGWVKQMVEENRSSDIFDPTLSETKSGEAELYQYLKIACECLDDRPNRRPTMIQVMAMFKELQLDSDSDFLDGFSINSSTIDESAEKSTCRRLETLDLSGNRILAGPVPAFLTGFPSLKRLALAGTGLSGPIPEELGQLCGRIVELDLSVNSLVGRPARDLRQLHLPPAAGPRRQPALPATSSPPSSAPSRRSASSASPVQQHLRREPAARAGSRVPVVGGHRPLSSNELQGEIMPDLCSRLPSLKKLFLPNNYFNGTVPTSLGDCANLESIDLSFNLLVGHIPTEILALPRLVDLGVIPTSITKCVNLIWVSLSGNRLTGTLPRGLGGLQKLAILQLNKNQLSGPVPAELGTCNNLIWLDLNSNGFTGAIPPELADQAGLVPGGIVSGKQFAFLRNEAGKHLPGSRRALRFDKNGSMIFLDLSYNGLTGAIPPSLGNMMYLQVLNVGHNQLNGTIPYQFSGLKAIGALDLSNNHLTGGIPPGLGGLNFLADFDVSNNNLSGPIPSSGQLITFPQSRYANNSALCGIPLPPCAHDTGRGGGQPPVSRDGKEEGRY</sequence>
<dbReference type="FunFam" id="3.80.10.10:FF:000233">
    <property type="entry name" value="Leucine-rich repeat receptor-like protein kinase TDR"/>
    <property type="match status" value="1"/>
</dbReference>
<keyword evidence="5" id="KW-0418">Kinase</keyword>
<gene>
    <name evidence="19" type="primary">gb16936</name>
    <name evidence="19" type="ORF">PR202_gb16936</name>
</gene>